<feature type="transmembrane region" description="Helical" evidence="1">
    <location>
        <begin position="7"/>
        <end position="23"/>
    </location>
</feature>
<reference evidence="3" key="1">
    <citation type="submission" date="2022-11" db="UniProtKB">
        <authorList>
            <consortium name="WormBaseParasite"/>
        </authorList>
    </citation>
    <scope>IDENTIFICATION</scope>
</reference>
<protein>
    <submittedName>
        <fullName evidence="3">Secreted protein</fullName>
    </submittedName>
</protein>
<dbReference type="AlphaFoldDB" id="A0A914BYK1"/>
<keyword evidence="2" id="KW-1185">Reference proteome</keyword>
<sequence length="94" mass="10628">MMSYQNKKFLLVMVVNCLVLSLMKLHTPWIWSISKIGLTETIMLLLTNPNYRKHHMALHMNMEVLCITVEVSIRHKKSSGDSAGASGAKSILNE</sequence>
<evidence type="ECO:0000313" key="2">
    <source>
        <dbReference type="Proteomes" id="UP000887540"/>
    </source>
</evidence>
<keyword evidence="1" id="KW-0812">Transmembrane</keyword>
<evidence type="ECO:0000256" key="1">
    <source>
        <dbReference type="SAM" id="Phobius"/>
    </source>
</evidence>
<keyword evidence="1" id="KW-0472">Membrane</keyword>
<dbReference type="WBParaSite" id="ACRNAN_Path_1298.g5080.t1">
    <property type="protein sequence ID" value="ACRNAN_Path_1298.g5080.t1"/>
    <property type="gene ID" value="ACRNAN_Path_1298.g5080"/>
</dbReference>
<accession>A0A914BYK1</accession>
<keyword evidence="1" id="KW-1133">Transmembrane helix</keyword>
<evidence type="ECO:0000313" key="3">
    <source>
        <dbReference type="WBParaSite" id="ACRNAN_Path_1298.g5080.t1"/>
    </source>
</evidence>
<proteinExistence type="predicted"/>
<dbReference type="Proteomes" id="UP000887540">
    <property type="component" value="Unplaced"/>
</dbReference>
<organism evidence="2 3">
    <name type="scientific">Acrobeloides nanus</name>
    <dbReference type="NCBI Taxonomy" id="290746"/>
    <lineage>
        <taxon>Eukaryota</taxon>
        <taxon>Metazoa</taxon>
        <taxon>Ecdysozoa</taxon>
        <taxon>Nematoda</taxon>
        <taxon>Chromadorea</taxon>
        <taxon>Rhabditida</taxon>
        <taxon>Tylenchina</taxon>
        <taxon>Cephalobomorpha</taxon>
        <taxon>Cephaloboidea</taxon>
        <taxon>Cephalobidae</taxon>
        <taxon>Acrobeloides</taxon>
    </lineage>
</organism>
<name>A0A914BYK1_9BILA</name>